<dbReference type="PANTHER" id="PTHR16305:SF28">
    <property type="entry name" value="GUANYLATE CYCLASE DOMAIN-CONTAINING PROTEIN"/>
    <property type="match status" value="1"/>
</dbReference>
<dbReference type="Pfam" id="PF03704">
    <property type="entry name" value="BTAD"/>
    <property type="match status" value="1"/>
</dbReference>
<sequence>MTPTAPTTPTAEASSSPRRETTRLRLIGAPAVICADGSCRLLEKRAAGLLALVALQPGTTRARAAGLLWPESDDPRRALRQQMLRFRRSFEFDLLEGDDALQIAPGISVDALQPVAGTLLGDLDFDDCEDFADWLAAERARRKGSATASLADQLARAESDGDLDAALRVAEDMLNADFESEVHHRAVMRLHYLRGDMAQAQAVYLRLQSHLRKRYGVDPSPETEQLARALQQALHAPRVSDTLVTAIPVTVLRPPRLIARRSELAQIQAAWAASRAVLVLGEPGLGKSRLLAEVVAGRRALTVQGRPGDAGVPYATLARLLRTALDRCQVTLDDTQRLNLARLLPELSPGTALPSESPGLVLRHAMEALLAGAQMDGKPVECVVVDDLHFADDASIEMLQSLISALHPQLRFALAQRPGEGSSAASALRSELEEARFLEPLALASLTEREIGELIDSLEIEHLDTATLAAPLTRHTGGNPLFALETVKQGLATGQLRVGQLPQPDAVGTLIERRLKQLPDKAIALARLAAIAGPDFSIALAEHALGERALALTDIWNSLQEAQVLRDTGFAHDLVADAVLRSVPAPIARHLHGELAAWLEQRDGEPARIAAHWLAAADAPRALPWLHRAADRALQALRPRESVEFLERALEHEVQLGQKTTAFATLNQIVDLRVRVDLGENLLAAIERLSTLATTPAQRVKALHARAEFAMHRSQGLLEGREAAAQALNIALEIQDSALQVEVRATLAALEMMTGRADEALAQVDAFLPGARTWSDTETRANLLGYAAYVLTRTHRAAEGAALFDESARQAIDIPRVRLVALANAAHARLQLNDAQAALDCLAQSDALRAAHDDLRGSGHSNAWMRASALRLLGRYREALELLDAAAQDMLTAAPGKLTSVLADRAMLWLELGQIHRAQQDRARALEARTSAQGDVALHLLDLRMHAMRLGPAPAALERTPPHFVRLRIVLAGSALQDDASALATLEDTLQQSRSCAYHGLEAATLARMAQRHQAMGGLDAARDCAERAIAHCPGLNTEDLSWPEIILCAAPALEAAGDRARARALLDEGAAWIERVHAALPAAHQSSFLTRNVSARQLLTSAVQARRG</sequence>
<dbReference type="SMART" id="SM01043">
    <property type="entry name" value="BTAD"/>
    <property type="match status" value="1"/>
</dbReference>
<dbReference type="EMBL" id="JBHRTI010000002">
    <property type="protein sequence ID" value="MFC3146112.1"/>
    <property type="molecule type" value="Genomic_DNA"/>
</dbReference>
<evidence type="ECO:0000259" key="4">
    <source>
        <dbReference type="SMART" id="SM01043"/>
    </source>
</evidence>
<dbReference type="InterPro" id="IPR041664">
    <property type="entry name" value="AAA_16"/>
</dbReference>
<dbReference type="Gene3D" id="1.25.40.10">
    <property type="entry name" value="Tetratricopeptide repeat domain"/>
    <property type="match status" value="3"/>
</dbReference>
<accession>A0ABV7H464</accession>
<evidence type="ECO:0000313" key="6">
    <source>
        <dbReference type="Proteomes" id="UP001595556"/>
    </source>
</evidence>
<evidence type="ECO:0000256" key="3">
    <source>
        <dbReference type="SAM" id="MobiDB-lite"/>
    </source>
</evidence>
<feature type="compositionally biased region" description="Low complexity" evidence="3">
    <location>
        <begin position="1"/>
        <end position="16"/>
    </location>
</feature>
<evidence type="ECO:0000256" key="2">
    <source>
        <dbReference type="ARBA" id="ARBA00022840"/>
    </source>
</evidence>
<evidence type="ECO:0000256" key="1">
    <source>
        <dbReference type="ARBA" id="ARBA00022741"/>
    </source>
</evidence>
<dbReference type="InterPro" id="IPR027417">
    <property type="entry name" value="P-loop_NTPase"/>
</dbReference>
<organism evidence="5 6">
    <name type="scientific">Piscinibacterium candidicorallinum</name>
    <dbReference type="NCBI Taxonomy" id="1793872"/>
    <lineage>
        <taxon>Bacteria</taxon>
        <taxon>Pseudomonadati</taxon>
        <taxon>Pseudomonadota</taxon>
        <taxon>Betaproteobacteria</taxon>
        <taxon>Burkholderiales</taxon>
        <taxon>Piscinibacterium</taxon>
    </lineage>
</organism>
<gene>
    <name evidence="5" type="ORF">ACFOEN_00490</name>
</gene>
<keyword evidence="2 5" id="KW-0067">ATP-binding</keyword>
<feature type="domain" description="Bacterial transcriptional activator" evidence="4">
    <location>
        <begin position="92"/>
        <end position="231"/>
    </location>
</feature>
<dbReference type="Proteomes" id="UP001595556">
    <property type="component" value="Unassembled WGS sequence"/>
</dbReference>
<dbReference type="InterPro" id="IPR005158">
    <property type="entry name" value="BTAD"/>
</dbReference>
<name>A0ABV7H464_9BURK</name>
<dbReference type="RefSeq" id="WP_377300399.1">
    <property type="nucleotide sequence ID" value="NZ_CP180191.1"/>
</dbReference>
<evidence type="ECO:0000313" key="5">
    <source>
        <dbReference type="EMBL" id="MFC3146112.1"/>
    </source>
</evidence>
<dbReference type="SUPFAM" id="SSF52540">
    <property type="entry name" value="P-loop containing nucleoside triphosphate hydrolases"/>
    <property type="match status" value="1"/>
</dbReference>
<protein>
    <submittedName>
        <fullName evidence="5">ATP-binding protein</fullName>
    </submittedName>
</protein>
<feature type="region of interest" description="Disordered" evidence="3">
    <location>
        <begin position="1"/>
        <end position="21"/>
    </location>
</feature>
<dbReference type="GO" id="GO:0005524">
    <property type="term" value="F:ATP binding"/>
    <property type="evidence" value="ECO:0007669"/>
    <property type="project" value="UniProtKB-KW"/>
</dbReference>
<reference evidence="6" key="1">
    <citation type="journal article" date="2019" name="Int. J. Syst. Evol. Microbiol.">
        <title>The Global Catalogue of Microorganisms (GCM) 10K type strain sequencing project: providing services to taxonomists for standard genome sequencing and annotation.</title>
        <authorList>
            <consortium name="The Broad Institute Genomics Platform"/>
            <consortium name="The Broad Institute Genome Sequencing Center for Infectious Disease"/>
            <person name="Wu L."/>
            <person name="Ma J."/>
        </authorList>
    </citation>
    <scope>NUCLEOTIDE SEQUENCE [LARGE SCALE GENOMIC DNA]</scope>
    <source>
        <strain evidence="6">KCTC 52168</strain>
    </source>
</reference>
<comment type="caution">
    <text evidence="5">The sequence shown here is derived from an EMBL/GenBank/DDBJ whole genome shotgun (WGS) entry which is preliminary data.</text>
</comment>
<proteinExistence type="predicted"/>
<keyword evidence="6" id="KW-1185">Reference proteome</keyword>
<dbReference type="SUPFAM" id="SSF48452">
    <property type="entry name" value="TPR-like"/>
    <property type="match status" value="3"/>
</dbReference>
<dbReference type="Pfam" id="PF13191">
    <property type="entry name" value="AAA_16"/>
    <property type="match status" value="1"/>
</dbReference>
<dbReference type="PANTHER" id="PTHR16305">
    <property type="entry name" value="TESTICULAR SOLUBLE ADENYLYL CYCLASE"/>
    <property type="match status" value="1"/>
</dbReference>
<dbReference type="InterPro" id="IPR011990">
    <property type="entry name" value="TPR-like_helical_dom_sf"/>
</dbReference>
<keyword evidence="1" id="KW-0547">Nucleotide-binding</keyword>